<dbReference type="OrthoDB" id="29273at10239"/>
<organism evidence="1">
    <name type="scientific">bat adenovirus 10</name>
    <dbReference type="NCBI Taxonomy" id="3070193"/>
    <lineage>
        <taxon>Viruses</taxon>
        <taxon>Varidnaviria</taxon>
        <taxon>Bamfordvirae</taxon>
        <taxon>Preplasmiviricota</taxon>
        <taxon>Polisuviricotina</taxon>
        <taxon>Pharingeaviricetes</taxon>
        <taxon>Rowavirales</taxon>
        <taxon>Adenoviridae</taxon>
        <taxon>Mastadenovirus</taxon>
        <taxon>Mastadenovirus pteropodidae</taxon>
    </lineage>
</organism>
<sequence>MILIYNGHMLKHKITFKNFRKFATKYNLNYQSFEEGNWVEIYGDKRVKEIQNHLR</sequence>
<protein>
    <submittedName>
        <fullName evidence="1">U exon</fullName>
    </submittedName>
</protein>
<evidence type="ECO:0000313" key="1">
    <source>
        <dbReference type="EMBL" id="ARQ79793.1"/>
    </source>
</evidence>
<dbReference type="Proteomes" id="UP000218877">
    <property type="component" value="Segment"/>
</dbReference>
<proteinExistence type="predicted"/>
<reference evidence="1" key="1">
    <citation type="journal article" date="2017" name="J. Gen. Virol.">
        <title>Novel bat adenoviruses with low G+C content shed new light on the evolution of adenoviruses.</title>
        <authorList>
            <person name="Tan B."/>
            <person name="Yang X.L."/>
            <person name="Ge X.Y."/>
            <person name="Peng C."/>
            <person name="Liu H.Z."/>
            <person name="Zhang Y.Z."/>
            <person name="Zhang L.B."/>
            <person name="Shi Z.L."/>
        </authorList>
    </citation>
    <scope>NUCLEOTIDE SEQUENCE [LARGE SCALE GENOMIC DNA]</scope>
    <source>
        <strain evidence="1">WIV18</strain>
    </source>
</reference>
<accession>A0A1X9RIW2</accession>
<dbReference type="EMBL" id="KX961096">
    <property type="protein sequence ID" value="ARQ79793.1"/>
    <property type="molecule type" value="Genomic_DNA"/>
</dbReference>
<name>A0A1X9RIW2_9ADEN</name>